<organism evidence="9 10">
    <name type="scientific">Bondarzewia mesenterica</name>
    <dbReference type="NCBI Taxonomy" id="1095465"/>
    <lineage>
        <taxon>Eukaryota</taxon>
        <taxon>Fungi</taxon>
        <taxon>Dikarya</taxon>
        <taxon>Basidiomycota</taxon>
        <taxon>Agaricomycotina</taxon>
        <taxon>Agaricomycetes</taxon>
        <taxon>Russulales</taxon>
        <taxon>Bondarzewiaceae</taxon>
        <taxon>Bondarzewia</taxon>
    </lineage>
</organism>
<feature type="zinc finger region" description="C3H1-type" evidence="5">
    <location>
        <begin position="41"/>
        <end position="68"/>
    </location>
</feature>
<proteinExistence type="predicted"/>
<dbReference type="InterPro" id="IPR036855">
    <property type="entry name" value="Znf_CCCH_sf"/>
</dbReference>
<feature type="compositionally biased region" description="Low complexity" evidence="6">
    <location>
        <begin position="356"/>
        <end position="374"/>
    </location>
</feature>
<evidence type="ECO:0000259" key="8">
    <source>
        <dbReference type="PROSITE" id="PS50103"/>
    </source>
</evidence>
<dbReference type="SMART" id="SM00356">
    <property type="entry name" value="ZnF_C3H1"/>
    <property type="match status" value="3"/>
</dbReference>
<evidence type="ECO:0008006" key="11">
    <source>
        <dbReference type="Google" id="ProtNLM"/>
    </source>
</evidence>
<dbReference type="InterPro" id="IPR001841">
    <property type="entry name" value="Znf_RING"/>
</dbReference>
<feature type="region of interest" description="Disordered" evidence="6">
    <location>
        <begin position="494"/>
        <end position="595"/>
    </location>
</feature>
<evidence type="ECO:0000259" key="7">
    <source>
        <dbReference type="PROSITE" id="PS50089"/>
    </source>
</evidence>
<dbReference type="EMBL" id="SGPL01000353">
    <property type="protein sequence ID" value="THH13452.1"/>
    <property type="molecule type" value="Genomic_DNA"/>
</dbReference>
<reference evidence="9 10" key="1">
    <citation type="submission" date="2019-02" db="EMBL/GenBank/DDBJ databases">
        <title>Genome sequencing of the rare red list fungi Bondarzewia mesenterica.</title>
        <authorList>
            <person name="Buettner E."/>
            <person name="Kellner H."/>
        </authorList>
    </citation>
    <scope>NUCLEOTIDE SEQUENCE [LARGE SCALE GENOMIC DNA]</scope>
    <source>
        <strain evidence="9 10">DSM 108281</strain>
    </source>
</reference>
<evidence type="ECO:0000313" key="9">
    <source>
        <dbReference type="EMBL" id="THH13452.1"/>
    </source>
</evidence>
<dbReference type="SUPFAM" id="SSF90229">
    <property type="entry name" value="CCCH zinc finger"/>
    <property type="match status" value="2"/>
</dbReference>
<keyword evidence="4 5" id="KW-0862">Zinc</keyword>
<dbReference type="InterPro" id="IPR045072">
    <property type="entry name" value="MKRN-like"/>
</dbReference>
<dbReference type="Proteomes" id="UP000310158">
    <property type="component" value="Unassembled WGS sequence"/>
</dbReference>
<dbReference type="InterPro" id="IPR013083">
    <property type="entry name" value="Znf_RING/FYVE/PHD"/>
</dbReference>
<feature type="compositionally biased region" description="Basic and acidic residues" evidence="6">
    <location>
        <begin position="273"/>
        <end position="295"/>
    </location>
</feature>
<feature type="domain" description="C3H1-type" evidence="8">
    <location>
        <begin position="41"/>
        <end position="68"/>
    </location>
</feature>
<dbReference type="Pfam" id="PF00642">
    <property type="entry name" value="zf-CCCH"/>
    <property type="match status" value="1"/>
</dbReference>
<dbReference type="Gene3D" id="3.30.40.10">
    <property type="entry name" value="Zinc/RING finger domain, C3HC4 (zinc finger)"/>
    <property type="match status" value="1"/>
</dbReference>
<evidence type="ECO:0000256" key="1">
    <source>
        <dbReference type="ARBA" id="ARBA00022679"/>
    </source>
</evidence>
<feature type="compositionally biased region" description="Low complexity" evidence="6">
    <location>
        <begin position="548"/>
        <end position="559"/>
    </location>
</feature>
<dbReference type="Gene3D" id="4.10.1000.10">
    <property type="entry name" value="Zinc finger, CCCH-type"/>
    <property type="match status" value="1"/>
</dbReference>
<name>A0A4S4LMM5_9AGAM</name>
<evidence type="ECO:0000256" key="5">
    <source>
        <dbReference type="PROSITE-ProRule" id="PRU00723"/>
    </source>
</evidence>
<dbReference type="InterPro" id="IPR018957">
    <property type="entry name" value="Znf_C3HC4_RING-type"/>
</dbReference>
<dbReference type="InterPro" id="IPR017907">
    <property type="entry name" value="Znf_RING_CS"/>
</dbReference>
<gene>
    <name evidence="9" type="ORF">EW146_g6767</name>
</gene>
<evidence type="ECO:0000256" key="2">
    <source>
        <dbReference type="ARBA" id="ARBA00022723"/>
    </source>
</evidence>
<dbReference type="SMART" id="SM00184">
    <property type="entry name" value="RING"/>
    <property type="match status" value="1"/>
</dbReference>
<keyword evidence="10" id="KW-1185">Reference proteome</keyword>
<keyword evidence="2 5" id="KW-0479">Metal-binding</keyword>
<feature type="compositionally biased region" description="Basic and acidic residues" evidence="6">
    <location>
        <begin position="432"/>
        <end position="441"/>
    </location>
</feature>
<feature type="region of interest" description="Disordered" evidence="6">
    <location>
        <begin position="428"/>
        <end position="453"/>
    </location>
</feature>
<evidence type="ECO:0000256" key="4">
    <source>
        <dbReference type="ARBA" id="ARBA00022833"/>
    </source>
</evidence>
<feature type="zinc finger region" description="C3H1-type" evidence="5">
    <location>
        <begin position="174"/>
        <end position="206"/>
    </location>
</feature>
<dbReference type="AlphaFoldDB" id="A0A4S4LMM5"/>
<evidence type="ECO:0000256" key="6">
    <source>
        <dbReference type="SAM" id="MobiDB-lite"/>
    </source>
</evidence>
<feature type="compositionally biased region" description="Acidic residues" evidence="6">
    <location>
        <begin position="375"/>
        <end position="388"/>
    </location>
</feature>
<evidence type="ECO:0000256" key="3">
    <source>
        <dbReference type="ARBA" id="ARBA00022771"/>
    </source>
</evidence>
<keyword evidence="1" id="KW-0808">Transferase</keyword>
<dbReference type="SUPFAM" id="SSF57850">
    <property type="entry name" value="RING/U-box"/>
    <property type="match status" value="1"/>
</dbReference>
<feature type="domain" description="C3H1-type" evidence="8">
    <location>
        <begin position="174"/>
        <end position="206"/>
    </location>
</feature>
<accession>A0A4S4LMM5</accession>
<dbReference type="Pfam" id="PF14608">
    <property type="entry name" value="zf-CCCH_2"/>
    <property type="match status" value="2"/>
</dbReference>
<dbReference type="Pfam" id="PF00097">
    <property type="entry name" value="zf-C3HC4"/>
    <property type="match status" value="1"/>
</dbReference>
<feature type="zinc finger region" description="C3H1-type" evidence="5">
    <location>
        <begin position="7"/>
        <end position="35"/>
    </location>
</feature>
<dbReference type="PANTHER" id="PTHR11224">
    <property type="entry name" value="MAKORIN-RELATED"/>
    <property type="match status" value="1"/>
</dbReference>
<comment type="caution">
    <text evidence="9">The sequence shown here is derived from an EMBL/GenBank/DDBJ whole genome shotgun (WGS) entry which is preliminary data.</text>
</comment>
<evidence type="ECO:0000313" key="10">
    <source>
        <dbReference type="Proteomes" id="UP000310158"/>
    </source>
</evidence>
<dbReference type="GO" id="GO:0000209">
    <property type="term" value="P:protein polyubiquitination"/>
    <property type="evidence" value="ECO:0007669"/>
    <property type="project" value="InterPro"/>
</dbReference>
<protein>
    <recommendedName>
        <fullName evidence="11">RING-type E3 ubiquitin transferase</fullName>
    </recommendedName>
</protein>
<feature type="region of interest" description="Disordered" evidence="6">
    <location>
        <begin position="356"/>
        <end position="390"/>
    </location>
</feature>
<sequence>MDRPSTSKPRGICRYYQTSRGCFQGHKCKFLHGEDDKLTPYDKNKACRYFAAGYCKRGADCWFKHVLPDPATSTTSPEALPIPPSPLPSDERSCGICFEEPDTFGLLSDCSHVFCITCLRGWRDSDKSEDIQLSGVNKKCPYCRAQSKFVTPSSHFYPHGHPGKTATIERYKASMARVACKYFEESKPDNPFCPFGSDCLYKHENVDGTQYIFSHGVDYYMAQWRMRRRQSRSNLSDDEDDTPLAFDQLIRFGGLNFFLGPDIPRTAGGYGDHSGDRLRSENSRVDDQNGHRQTEDSLGTPFNDSFEELSRLVTALDMPAFALPASSSSPVPPVPNPVRISNPVWLQRSRLASAANASSSSLPDLSSVSNSDSDYPAEDADDVMDSGDSDSINIVIEAPPTDASLRNRLSAAYTQFLASADMLNRALAEQPSSEHDGDSRSDLPGAIDGDQPVVEHPRVSVSDVVPVATLPASQLVSLDSGVVEHAISLTVQGGQMTADEGALPSSPSSVEKGGRLPQAGSEVPAFPALEHDADPPFMTDGRGRVVWSRSGSKAGSSAGAGRGRRRADGVDGTERGEREGVQELVRHEEGARQDR</sequence>
<feature type="region of interest" description="Disordered" evidence="6">
    <location>
        <begin position="268"/>
        <end position="303"/>
    </location>
</feature>
<dbReference type="PANTHER" id="PTHR11224:SF10">
    <property type="entry name" value="IP09428P-RELATED"/>
    <property type="match status" value="1"/>
</dbReference>
<dbReference type="GO" id="GO:0008270">
    <property type="term" value="F:zinc ion binding"/>
    <property type="evidence" value="ECO:0007669"/>
    <property type="project" value="UniProtKB-KW"/>
</dbReference>
<dbReference type="PROSITE" id="PS00518">
    <property type="entry name" value="ZF_RING_1"/>
    <property type="match status" value="1"/>
</dbReference>
<feature type="compositionally biased region" description="Basic and acidic residues" evidence="6">
    <location>
        <begin position="566"/>
        <end position="595"/>
    </location>
</feature>
<feature type="domain" description="C3H1-type" evidence="8">
    <location>
        <begin position="7"/>
        <end position="35"/>
    </location>
</feature>
<dbReference type="OrthoDB" id="250836at2759"/>
<dbReference type="InterPro" id="IPR000571">
    <property type="entry name" value="Znf_CCCH"/>
</dbReference>
<dbReference type="PROSITE" id="PS50089">
    <property type="entry name" value="ZF_RING_2"/>
    <property type="match status" value="1"/>
</dbReference>
<keyword evidence="3 5" id="KW-0863">Zinc-finger</keyword>
<feature type="domain" description="RING-type" evidence="7">
    <location>
        <begin position="94"/>
        <end position="144"/>
    </location>
</feature>
<dbReference type="PROSITE" id="PS50103">
    <property type="entry name" value="ZF_C3H1"/>
    <property type="match status" value="3"/>
</dbReference>
<dbReference type="GO" id="GO:0061630">
    <property type="term" value="F:ubiquitin protein ligase activity"/>
    <property type="evidence" value="ECO:0007669"/>
    <property type="project" value="InterPro"/>
</dbReference>